<dbReference type="SUPFAM" id="SSF55136">
    <property type="entry name" value="Probable bacterial effector-binding domain"/>
    <property type="match status" value="1"/>
</dbReference>
<dbReference type="PANTHER" id="PTHR30204:SF97">
    <property type="entry name" value="MERR FAMILY REGULATORY PROTEIN"/>
    <property type="match status" value="1"/>
</dbReference>
<dbReference type="GO" id="GO:0003700">
    <property type="term" value="F:DNA-binding transcription factor activity"/>
    <property type="evidence" value="ECO:0007669"/>
    <property type="project" value="InterPro"/>
</dbReference>
<dbReference type="PROSITE" id="PS50937">
    <property type="entry name" value="HTH_MERR_2"/>
    <property type="match status" value="1"/>
</dbReference>
<feature type="domain" description="HTH merR-type" evidence="2">
    <location>
        <begin position="1"/>
        <end position="71"/>
    </location>
</feature>
<evidence type="ECO:0000256" key="1">
    <source>
        <dbReference type="ARBA" id="ARBA00023125"/>
    </source>
</evidence>
<dbReference type="SMART" id="SM00422">
    <property type="entry name" value="HTH_MERR"/>
    <property type="match status" value="1"/>
</dbReference>
<proteinExistence type="predicted"/>
<accession>A0A517ZJA9</accession>
<dbReference type="GO" id="GO:0003677">
    <property type="term" value="F:DNA binding"/>
    <property type="evidence" value="ECO:0007669"/>
    <property type="project" value="UniProtKB-KW"/>
</dbReference>
<keyword evidence="1" id="KW-0238">DNA-binding</keyword>
<dbReference type="InterPro" id="IPR029442">
    <property type="entry name" value="GyrI-like"/>
</dbReference>
<dbReference type="InterPro" id="IPR047057">
    <property type="entry name" value="MerR_fam"/>
</dbReference>
<dbReference type="EMBL" id="CP036276">
    <property type="protein sequence ID" value="QDU42575.1"/>
    <property type="molecule type" value="Genomic_DNA"/>
</dbReference>
<dbReference type="Gene3D" id="1.10.1660.10">
    <property type="match status" value="1"/>
</dbReference>
<dbReference type="Pfam" id="PF06445">
    <property type="entry name" value="GyrI-like"/>
    <property type="match status" value="1"/>
</dbReference>
<dbReference type="Proteomes" id="UP000319383">
    <property type="component" value="Chromosome"/>
</dbReference>
<evidence type="ECO:0000259" key="2">
    <source>
        <dbReference type="PROSITE" id="PS50937"/>
    </source>
</evidence>
<dbReference type="RefSeq" id="WP_197534668.1">
    <property type="nucleotide sequence ID" value="NZ_CP036276.1"/>
</dbReference>
<evidence type="ECO:0000313" key="3">
    <source>
        <dbReference type="EMBL" id="QDU42575.1"/>
    </source>
</evidence>
<dbReference type="SMART" id="SM00871">
    <property type="entry name" value="AraC_E_bind"/>
    <property type="match status" value="1"/>
</dbReference>
<dbReference type="PANTHER" id="PTHR30204">
    <property type="entry name" value="REDOX-CYCLING DRUG-SENSING TRANSCRIPTIONAL ACTIVATOR SOXR"/>
    <property type="match status" value="1"/>
</dbReference>
<dbReference type="InterPro" id="IPR011256">
    <property type="entry name" value="Reg_factor_effector_dom_sf"/>
</dbReference>
<organism evidence="3 4">
    <name type="scientific">Symmachiella dynata</name>
    <dbReference type="NCBI Taxonomy" id="2527995"/>
    <lineage>
        <taxon>Bacteria</taxon>
        <taxon>Pseudomonadati</taxon>
        <taxon>Planctomycetota</taxon>
        <taxon>Planctomycetia</taxon>
        <taxon>Planctomycetales</taxon>
        <taxon>Planctomycetaceae</taxon>
        <taxon>Symmachiella</taxon>
    </lineage>
</organism>
<dbReference type="InterPro" id="IPR000551">
    <property type="entry name" value="MerR-type_HTH_dom"/>
</dbReference>
<reference evidence="3 4" key="1">
    <citation type="submission" date="2019-02" db="EMBL/GenBank/DDBJ databases">
        <title>Deep-cultivation of Planctomycetes and their phenomic and genomic characterization uncovers novel biology.</title>
        <authorList>
            <person name="Wiegand S."/>
            <person name="Jogler M."/>
            <person name="Boedeker C."/>
            <person name="Pinto D."/>
            <person name="Vollmers J."/>
            <person name="Rivas-Marin E."/>
            <person name="Kohn T."/>
            <person name="Peeters S.H."/>
            <person name="Heuer A."/>
            <person name="Rast P."/>
            <person name="Oberbeckmann S."/>
            <person name="Bunk B."/>
            <person name="Jeske O."/>
            <person name="Meyerdierks A."/>
            <person name="Storesund J.E."/>
            <person name="Kallscheuer N."/>
            <person name="Luecker S."/>
            <person name="Lage O.M."/>
            <person name="Pohl T."/>
            <person name="Merkel B.J."/>
            <person name="Hornburger P."/>
            <person name="Mueller R.-W."/>
            <person name="Bruemmer F."/>
            <person name="Labrenz M."/>
            <person name="Spormann A.M."/>
            <person name="Op den Camp H."/>
            <person name="Overmann J."/>
            <person name="Amann R."/>
            <person name="Jetten M.S.M."/>
            <person name="Mascher T."/>
            <person name="Medema M.H."/>
            <person name="Devos D.P."/>
            <person name="Kaster A.-K."/>
            <person name="Ovreas L."/>
            <person name="Rohde M."/>
            <person name="Galperin M.Y."/>
            <person name="Jogler C."/>
        </authorList>
    </citation>
    <scope>NUCLEOTIDE SEQUENCE [LARGE SCALE GENOMIC DNA]</scope>
    <source>
        <strain evidence="3 4">Mal52</strain>
    </source>
</reference>
<dbReference type="AlphaFoldDB" id="A0A517ZJA9"/>
<gene>
    <name evidence="3" type="primary">hmrR</name>
    <name evidence="3" type="ORF">Mal52_10380</name>
</gene>
<dbReference type="Gene3D" id="3.20.80.10">
    <property type="entry name" value="Regulatory factor, effector binding domain"/>
    <property type="match status" value="1"/>
</dbReference>
<dbReference type="Pfam" id="PF13411">
    <property type="entry name" value="MerR_1"/>
    <property type="match status" value="1"/>
</dbReference>
<dbReference type="SUPFAM" id="SSF46955">
    <property type="entry name" value="Putative DNA-binding domain"/>
    <property type="match status" value="1"/>
</dbReference>
<name>A0A517ZJA9_9PLAN</name>
<dbReference type="InterPro" id="IPR010499">
    <property type="entry name" value="AraC_E-bd"/>
</dbReference>
<dbReference type="InterPro" id="IPR009061">
    <property type="entry name" value="DNA-bd_dom_put_sf"/>
</dbReference>
<dbReference type="KEGG" id="sdyn:Mal52_10380"/>
<protein>
    <submittedName>
        <fullName evidence="3">HTH-type transcriptional regulator HmrR</fullName>
    </submittedName>
</protein>
<keyword evidence="4" id="KW-1185">Reference proteome</keyword>
<sequence>MFTIGQFSKITALPVKTLRFYHEKNLLIPARVEAGTGYRYYDDRNIQTARVITALRALEFSLDEIAEILAQHDDDSDILHFLKQRKQSLQDRIERDRDIVATIDRIVHNEQEARRTMSQKQFEIEEKTLPPQLVAGIRMQCRYDEIGTGFSQIGRKLGRHISGKPLCLYYDNEYREKDADLEPCMPLRKHVPVDGISVRELPGGRCVTLVHRGPYQQLGRSYERVLKHCADQGYEIQTPTREVYLKGPGMIFRGNPKNYLTEIQFLIQEPNPAP</sequence>
<evidence type="ECO:0000313" key="4">
    <source>
        <dbReference type="Proteomes" id="UP000319383"/>
    </source>
</evidence>